<reference evidence="1" key="1">
    <citation type="submission" date="2018-05" db="EMBL/GenBank/DDBJ databases">
        <authorList>
            <person name="Lanie J.A."/>
            <person name="Ng W.-L."/>
            <person name="Kazmierczak K.M."/>
            <person name="Andrzejewski T.M."/>
            <person name="Davidsen T.M."/>
            <person name="Wayne K.J."/>
            <person name="Tettelin H."/>
            <person name="Glass J.I."/>
            <person name="Rusch D."/>
            <person name="Podicherti R."/>
            <person name="Tsui H.-C.T."/>
            <person name="Winkler M.E."/>
        </authorList>
    </citation>
    <scope>NUCLEOTIDE SEQUENCE</scope>
</reference>
<name>A0A382K3B5_9ZZZZ</name>
<protein>
    <submittedName>
        <fullName evidence="1">Uncharacterized protein</fullName>
    </submittedName>
</protein>
<dbReference type="AlphaFoldDB" id="A0A382K3B5"/>
<organism evidence="1">
    <name type="scientific">marine metagenome</name>
    <dbReference type="NCBI Taxonomy" id="408172"/>
    <lineage>
        <taxon>unclassified sequences</taxon>
        <taxon>metagenomes</taxon>
        <taxon>ecological metagenomes</taxon>
    </lineage>
</organism>
<evidence type="ECO:0000313" key="1">
    <source>
        <dbReference type="EMBL" id="SVC18023.1"/>
    </source>
</evidence>
<dbReference type="EMBL" id="UINC01077682">
    <property type="protein sequence ID" value="SVC18023.1"/>
    <property type="molecule type" value="Genomic_DNA"/>
</dbReference>
<sequence>MFTLYKNDPSDPPRRRVSFDDLDNKAFWCNHGENKEHAFVKVMSKIDSPYQIDIHPKKKSDPYHPDLHVEHKDEQLIGEVKIKNSPLFIAEKYNVSPQYALTMDLKDSFNYNKWLKRGEDITIFAWVKWEAHEMELRNKVYSVEPMRGIWVTTFSKIRALEKSKNPPGIHWYHDRFRHPPEYDPRHINNDNKQWCDELIAFEPRLLKSNGKIINITADGFFERGGITYPTGHSSASYVFDLLNKDVFTNLFIHQ</sequence>
<gene>
    <name evidence="1" type="ORF">METZ01_LOCUS270877</name>
</gene>
<proteinExistence type="predicted"/>
<accession>A0A382K3B5</accession>